<dbReference type="EMBL" id="FOGJ01000010">
    <property type="protein sequence ID" value="SER73067.1"/>
    <property type="molecule type" value="Genomic_DNA"/>
</dbReference>
<organism evidence="1 2">
    <name type="scientific">Butyrivibrio fibrisolvens</name>
    <dbReference type="NCBI Taxonomy" id="831"/>
    <lineage>
        <taxon>Bacteria</taxon>
        <taxon>Bacillati</taxon>
        <taxon>Bacillota</taxon>
        <taxon>Clostridia</taxon>
        <taxon>Lachnospirales</taxon>
        <taxon>Lachnospiraceae</taxon>
        <taxon>Butyrivibrio</taxon>
    </lineage>
</organism>
<dbReference type="Pfam" id="PF03885">
    <property type="entry name" value="DUF327"/>
    <property type="match status" value="1"/>
</dbReference>
<dbReference type="AlphaFoldDB" id="A0A1H9RKA1"/>
<dbReference type="Proteomes" id="UP000182584">
    <property type="component" value="Unassembled WGS sequence"/>
</dbReference>
<proteinExistence type="predicted"/>
<accession>A0A1H9RKA1</accession>
<gene>
    <name evidence="1" type="ORF">SAMN04487884_1106</name>
</gene>
<dbReference type="SUPFAM" id="SSF158397">
    <property type="entry name" value="TM1646-like"/>
    <property type="match status" value="1"/>
</dbReference>
<dbReference type="RefSeq" id="WP_074755777.1">
    <property type="nucleotide sequence ID" value="NZ_FOGJ01000010.1"/>
</dbReference>
<sequence length="146" mass="17047">MDIKVGQVQQTQQVQQTEAAQIVDDQFKFTLASKLEDTTLADRLTTMMQDIQQQGKLIGKKHDIRDMQRYRKLIKEFLNEVITRSHAFSRENFLDRKGRHRVYGIVRLVNENLDALTQELFKDEKDHIAIMGRIGDIEGLILDIFT</sequence>
<name>A0A1H9RKA1_BUTFI</name>
<evidence type="ECO:0000313" key="2">
    <source>
        <dbReference type="Proteomes" id="UP000182584"/>
    </source>
</evidence>
<dbReference type="InterPro" id="IPR024042">
    <property type="entry name" value="TM1646-like_dom_sf"/>
</dbReference>
<dbReference type="Gene3D" id="1.20.120.490">
    <property type="entry name" value="Hypothetical protein TM1646-like domain"/>
    <property type="match status" value="1"/>
</dbReference>
<reference evidence="1 2" key="1">
    <citation type="submission" date="2016-10" db="EMBL/GenBank/DDBJ databases">
        <authorList>
            <person name="de Groot N.N."/>
        </authorList>
    </citation>
    <scope>NUCLEOTIDE SEQUENCE [LARGE SCALE GENOMIC DNA]</scope>
    <source>
        <strain evidence="1 2">AR40</strain>
    </source>
</reference>
<evidence type="ECO:0000313" key="1">
    <source>
        <dbReference type="EMBL" id="SER73067.1"/>
    </source>
</evidence>
<protein>
    <recommendedName>
        <fullName evidence="3">DUF327 domain-containing protein</fullName>
    </recommendedName>
</protein>
<dbReference type="OrthoDB" id="1680946at2"/>
<dbReference type="eggNOG" id="COG1728">
    <property type="taxonomic scope" value="Bacteria"/>
</dbReference>
<dbReference type="InterPro" id="IPR005585">
    <property type="entry name" value="DUF327"/>
</dbReference>
<evidence type="ECO:0008006" key="3">
    <source>
        <dbReference type="Google" id="ProtNLM"/>
    </source>
</evidence>